<feature type="compositionally biased region" description="Basic and acidic residues" evidence="1">
    <location>
        <begin position="90"/>
        <end position="101"/>
    </location>
</feature>
<feature type="region of interest" description="Disordered" evidence="1">
    <location>
        <begin position="1"/>
        <end position="56"/>
    </location>
</feature>
<keyword evidence="3" id="KW-1185">Reference proteome</keyword>
<reference evidence="2 3" key="1">
    <citation type="submission" date="2018-01" db="EMBL/GenBank/DDBJ databases">
        <title>Draft genome of the strawberry crown rot pathogen Phytophthora cactorum.</title>
        <authorList>
            <person name="Armitage A.D."/>
            <person name="Lysoe E."/>
            <person name="Nellist C.F."/>
            <person name="Harrison R.J."/>
            <person name="Brurberg M.B."/>
        </authorList>
    </citation>
    <scope>NUCLEOTIDE SEQUENCE [LARGE SCALE GENOMIC DNA]</scope>
    <source>
        <strain evidence="2 3">10300</strain>
    </source>
</reference>
<feature type="region of interest" description="Disordered" evidence="1">
    <location>
        <begin position="84"/>
        <end position="129"/>
    </location>
</feature>
<feature type="compositionally biased region" description="Basic and acidic residues" evidence="1">
    <location>
        <begin position="33"/>
        <end position="45"/>
    </location>
</feature>
<evidence type="ECO:0000313" key="2">
    <source>
        <dbReference type="EMBL" id="RAW30123.1"/>
    </source>
</evidence>
<comment type="caution">
    <text evidence="2">The sequence shown here is derived from an EMBL/GenBank/DDBJ whole genome shotgun (WGS) entry which is preliminary data.</text>
</comment>
<feature type="compositionally biased region" description="Polar residues" evidence="1">
    <location>
        <begin position="115"/>
        <end position="129"/>
    </location>
</feature>
<name>A0A329RZK5_9STRA</name>
<dbReference type="AlphaFoldDB" id="A0A329RZK5"/>
<accession>A0A329RZK5</accession>
<protein>
    <submittedName>
        <fullName evidence="2">Uncharacterized protein</fullName>
    </submittedName>
</protein>
<sequence length="129" mass="14517">MNPHEEPIPEKTTVLKGKARVRSEYAGRGCGDGLRRDNGERRDQRSPLSVETTEVSSRTILAPVKGARFESGNRETDMKKLLVEKGLTTPERKKKEGEKKTLSHARLYTPEEFDTMTQDSTIGSNKVEE</sequence>
<organism evidence="2 3">
    <name type="scientific">Phytophthora cactorum</name>
    <dbReference type="NCBI Taxonomy" id="29920"/>
    <lineage>
        <taxon>Eukaryota</taxon>
        <taxon>Sar</taxon>
        <taxon>Stramenopiles</taxon>
        <taxon>Oomycota</taxon>
        <taxon>Peronosporomycetes</taxon>
        <taxon>Peronosporales</taxon>
        <taxon>Peronosporaceae</taxon>
        <taxon>Phytophthora</taxon>
    </lineage>
</organism>
<proteinExistence type="predicted"/>
<feature type="compositionally biased region" description="Polar residues" evidence="1">
    <location>
        <begin position="46"/>
        <end position="56"/>
    </location>
</feature>
<dbReference type="Proteomes" id="UP000251314">
    <property type="component" value="Unassembled WGS sequence"/>
</dbReference>
<dbReference type="EMBL" id="MJFZ01000387">
    <property type="protein sequence ID" value="RAW30123.1"/>
    <property type="molecule type" value="Genomic_DNA"/>
</dbReference>
<dbReference type="VEuPathDB" id="FungiDB:PC110_g13518"/>
<evidence type="ECO:0000313" key="3">
    <source>
        <dbReference type="Proteomes" id="UP000251314"/>
    </source>
</evidence>
<gene>
    <name evidence="2" type="ORF">PC110_g13518</name>
</gene>
<evidence type="ECO:0000256" key="1">
    <source>
        <dbReference type="SAM" id="MobiDB-lite"/>
    </source>
</evidence>